<keyword evidence="6" id="KW-1185">Reference proteome</keyword>
<protein>
    <recommendedName>
        <fullName evidence="4">Peptidase A1 domain-containing protein</fullName>
    </recommendedName>
</protein>
<proteinExistence type="inferred from homology"/>
<evidence type="ECO:0000256" key="3">
    <source>
        <dbReference type="SAM" id="SignalP"/>
    </source>
</evidence>
<keyword evidence="2" id="KW-0812">Transmembrane</keyword>
<dbReference type="EMBL" id="JASNQZ010000004">
    <property type="protein sequence ID" value="KAL0957926.1"/>
    <property type="molecule type" value="Genomic_DNA"/>
</dbReference>
<dbReference type="InterPro" id="IPR021109">
    <property type="entry name" value="Peptidase_aspartic_dom_sf"/>
</dbReference>
<dbReference type="InterPro" id="IPR033121">
    <property type="entry name" value="PEPTIDASE_A1"/>
</dbReference>
<dbReference type="PROSITE" id="PS51767">
    <property type="entry name" value="PEPTIDASE_A1"/>
    <property type="match status" value="1"/>
</dbReference>
<comment type="similarity">
    <text evidence="1">Belongs to the peptidase A1 family.</text>
</comment>
<sequence>MHAALALFVLPLLFSASSVALRAPLSRHTAKRYEWPSNTNFLSSASNPNGIPLRNTLDNIYSATITLGGQEFAVQVDTGSSDLWIKGSSLKSTRITSTTKVPANITYGKGTVAGPVSFADLTLGGFTVRSQAFINAQQMADLEGLGDLDGLIGLGFHEGSAISAALIQSFGNTQKTIASGFSPTENVFYQNPTTPNFFTFLLGRQQDLDGETSGIFTISEYIPEYSAVSKSQKVPRELNLDPLHWSVLLDGFSVNGRPYTLKSQVPSIPAGRALVALDTGFSLPPIPEPMVDFIYSSIPGALKYTDPDPANSLWIVPCRAAARVAFDIGGQEVPIHPLDLTMVTNYTIGGRFVTFCTNRYTPIGNLKAGRLDMVLGDAFLRNVYVSFDYGTLDSRGALTETPFVQILPTTQFNEALPEFTAVREKLLRSMPEELPPAEFMKLLAAEEAATSSASSAGPGTSDAPPAEAPDAAVLSSGNLESDISNFDSDPAANALNKYAPVVIGLLGANVFIVLILCILAVYFLMTRSKNAAKSRVVTPDYRPLKLERFEGQDHRRGFSGQYDG</sequence>
<dbReference type="SUPFAM" id="SSF50630">
    <property type="entry name" value="Acid proteases"/>
    <property type="match status" value="1"/>
</dbReference>
<keyword evidence="2" id="KW-0472">Membrane</keyword>
<feature type="signal peptide" evidence="3">
    <location>
        <begin position="1"/>
        <end position="20"/>
    </location>
</feature>
<evidence type="ECO:0000256" key="1">
    <source>
        <dbReference type="ARBA" id="ARBA00007447"/>
    </source>
</evidence>
<accession>A0ABR3JS69</accession>
<feature type="domain" description="Peptidase A1" evidence="4">
    <location>
        <begin position="61"/>
        <end position="399"/>
    </location>
</feature>
<dbReference type="Pfam" id="PF00026">
    <property type="entry name" value="Asp"/>
    <property type="match status" value="1"/>
</dbReference>
<dbReference type="Proteomes" id="UP001556367">
    <property type="component" value="Unassembled WGS sequence"/>
</dbReference>
<dbReference type="CDD" id="cd05471">
    <property type="entry name" value="pepsin_like"/>
    <property type="match status" value="1"/>
</dbReference>
<gene>
    <name evidence="5" type="ORF">HGRIS_000107</name>
</gene>
<dbReference type="PANTHER" id="PTHR47966:SF57">
    <property type="entry name" value="PEPTIDASE A1 DOMAIN-CONTAINING PROTEIN"/>
    <property type="match status" value="1"/>
</dbReference>
<keyword evidence="3" id="KW-0732">Signal</keyword>
<dbReference type="InterPro" id="IPR001461">
    <property type="entry name" value="Aspartic_peptidase_A1"/>
</dbReference>
<organism evidence="5 6">
    <name type="scientific">Hohenbuehelia grisea</name>
    <dbReference type="NCBI Taxonomy" id="104357"/>
    <lineage>
        <taxon>Eukaryota</taxon>
        <taxon>Fungi</taxon>
        <taxon>Dikarya</taxon>
        <taxon>Basidiomycota</taxon>
        <taxon>Agaricomycotina</taxon>
        <taxon>Agaricomycetes</taxon>
        <taxon>Agaricomycetidae</taxon>
        <taxon>Agaricales</taxon>
        <taxon>Pleurotineae</taxon>
        <taxon>Pleurotaceae</taxon>
        <taxon>Hohenbuehelia</taxon>
    </lineage>
</organism>
<evidence type="ECO:0000256" key="2">
    <source>
        <dbReference type="SAM" id="Phobius"/>
    </source>
</evidence>
<dbReference type="Gene3D" id="2.40.70.10">
    <property type="entry name" value="Acid Proteases"/>
    <property type="match status" value="2"/>
</dbReference>
<feature type="chain" id="PRO_5047090111" description="Peptidase A1 domain-containing protein" evidence="3">
    <location>
        <begin position="21"/>
        <end position="564"/>
    </location>
</feature>
<dbReference type="PRINTS" id="PR00792">
    <property type="entry name" value="PEPSIN"/>
</dbReference>
<name>A0ABR3JS69_9AGAR</name>
<keyword evidence="2" id="KW-1133">Transmembrane helix</keyword>
<reference evidence="6" key="1">
    <citation type="submission" date="2024-06" db="EMBL/GenBank/DDBJ databases">
        <title>Multi-omics analyses provide insights into the biosynthesis of the anticancer antibiotic pleurotin in Hohenbuehelia grisea.</title>
        <authorList>
            <person name="Weaver J.A."/>
            <person name="Alberti F."/>
        </authorList>
    </citation>
    <scope>NUCLEOTIDE SEQUENCE [LARGE SCALE GENOMIC DNA]</scope>
    <source>
        <strain evidence="6">T-177</strain>
    </source>
</reference>
<evidence type="ECO:0000313" key="6">
    <source>
        <dbReference type="Proteomes" id="UP001556367"/>
    </source>
</evidence>
<evidence type="ECO:0000313" key="5">
    <source>
        <dbReference type="EMBL" id="KAL0957926.1"/>
    </source>
</evidence>
<dbReference type="PANTHER" id="PTHR47966">
    <property type="entry name" value="BETA-SITE APP-CLEAVING ENZYME, ISOFORM A-RELATED"/>
    <property type="match status" value="1"/>
</dbReference>
<feature type="transmembrane region" description="Helical" evidence="2">
    <location>
        <begin position="498"/>
        <end position="525"/>
    </location>
</feature>
<evidence type="ECO:0000259" key="4">
    <source>
        <dbReference type="PROSITE" id="PS51767"/>
    </source>
</evidence>
<dbReference type="InterPro" id="IPR034164">
    <property type="entry name" value="Pepsin-like_dom"/>
</dbReference>
<comment type="caution">
    <text evidence="5">The sequence shown here is derived from an EMBL/GenBank/DDBJ whole genome shotgun (WGS) entry which is preliminary data.</text>
</comment>